<proteinExistence type="predicted"/>
<dbReference type="GO" id="GO:0006260">
    <property type="term" value="P:DNA replication"/>
    <property type="evidence" value="ECO:0007669"/>
    <property type="project" value="InterPro"/>
</dbReference>
<organism evidence="2 3">
    <name type="scientific">Aliicoccus persicus</name>
    <dbReference type="NCBI Taxonomy" id="930138"/>
    <lineage>
        <taxon>Bacteria</taxon>
        <taxon>Bacillati</taxon>
        <taxon>Bacillota</taxon>
        <taxon>Bacilli</taxon>
        <taxon>Bacillales</taxon>
        <taxon>Staphylococcaceae</taxon>
        <taxon>Aliicoccus</taxon>
    </lineage>
</organism>
<dbReference type="EMBL" id="DYYI01000064">
    <property type="protein sequence ID" value="HJE19839.1"/>
    <property type="molecule type" value="Genomic_DNA"/>
</dbReference>
<dbReference type="InterPro" id="IPR007694">
    <property type="entry name" value="DNA_helicase_DnaB-like_C"/>
</dbReference>
<comment type="caution">
    <text evidence="2">The sequence shown here is derived from an EMBL/GenBank/DDBJ whole genome shotgun (WGS) entry which is preliminary data.</text>
</comment>
<dbReference type="PANTHER" id="PTHR30153:SF2">
    <property type="entry name" value="REPLICATIVE DNA HELICASE"/>
    <property type="match status" value="1"/>
</dbReference>
<dbReference type="Proteomes" id="UP000763505">
    <property type="component" value="Unassembled WGS sequence"/>
</dbReference>
<dbReference type="Gene3D" id="3.40.50.300">
    <property type="entry name" value="P-loop containing nucleotide triphosphate hydrolases"/>
    <property type="match status" value="1"/>
</dbReference>
<dbReference type="GO" id="GO:0003678">
    <property type="term" value="F:DNA helicase activity"/>
    <property type="evidence" value="ECO:0007669"/>
    <property type="project" value="InterPro"/>
</dbReference>
<dbReference type="PANTHER" id="PTHR30153">
    <property type="entry name" value="REPLICATIVE DNA HELICASE DNAB"/>
    <property type="match status" value="1"/>
</dbReference>
<accession>A0A921DXA9</accession>
<gene>
    <name evidence="2" type="ORF">K8V35_05755</name>
</gene>
<evidence type="ECO:0000259" key="1">
    <source>
        <dbReference type="PROSITE" id="PS51199"/>
    </source>
</evidence>
<protein>
    <recommendedName>
        <fullName evidence="1">SF4 helicase domain-containing protein</fullName>
    </recommendedName>
</protein>
<reference evidence="2" key="1">
    <citation type="journal article" date="2021" name="PeerJ">
        <title>Extensive microbial diversity within the chicken gut microbiome revealed by metagenomics and culture.</title>
        <authorList>
            <person name="Gilroy R."/>
            <person name="Ravi A."/>
            <person name="Getino M."/>
            <person name="Pursley I."/>
            <person name="Horton D.L."/>
            <person name="Alikhan N.F."/>
            <person name="Baker D."/>
            <person name="Gharbi K."/>
            <person name="Hall N."/>
            <person name="Watson M."/>
            <person name="Adriaenssens E.M."/>
            <person name="Foster-Nyarko E."/>
            <person name="Jarju S."/>
            <person name="Secka A."/>
            <person name="Antonio M."/>
            <person name="Oren A."/>
            <person name="Chaudhuri R.R."/>
            <person name="La Ragione R."/>
            <person name="Hildebrand F."/>
            <person name="Pallen M.J."/>
        </authorList>
    </citation>
    <scope>NUCLEOTIDE SEQUENCE</scope>
    <source>
        <strain evidence="2">6019</strain>
    </source>
</reference>
<dbReference type="Pfam" id="PF03796">
    <property type="entry name" value="DnaB_C"/>
    <property type="match status" value="1"/>
</dbReference>
<dbReference type="GO" id="GO:0005829">
    <property type="term" value="C:cytosol"/>
    <property type="evidence" value="ECO:0007669"/>
    <property type="project" value="TreeGrafter"/>
</dbReference>
<feature type="domain" description="SF4 helicase" evidence="1">
    <location>
        <begin position="150"/>
        <end position="413"/>
    </location>
</feature>
<dbReference type="PROSITE" id="PS51199">
    <property type="entry name" value="SF4_HELICASE"/>
    <property type="match status" value="1"/>
</dbReference>
<name>A0A921DXA9_9STAP</name>
<dbReference type="InterPro" id="IPR027417">
    <property type="entry name" value="P-loop_NTPase"/>
</dbReference>
<sequence length="413" mass="47497">MLETKIIDTLLKNIELIPFVELDEKWFLIPENKLLAKAFLVNGIQSLKDVEQVIKDYDPFTSIDFDYLEDRGFDGEYIAPLQKLEAMLKELKIAHLKDDLIKLSKRYSDNPTVVNFEKMRAVSEELEEEQAPPNDGSLNESLDELRSRFEKEVPMGLKSYGKLDMALGGGLKGGQLITIGARPGVGKSAFGVNLAAKILERNPKARVDFFVLEMSQRSMVERFITLKTGVQTLKIQHAKKMIGSNKEKEKVMASYDYYENSKLRIYDDLFDCDDIIRTIRRNSRENDEYIAFIDYLGLMQVSDKRKQAYEKVSEITRKLKMLTNDSDIPVVVFSQLNRAIESRQNKRPNLSDLRDSGSVEQDSNIVGFLYATEPRDDEEEFTILDIQKNREGNIGAVKYRFDKALMNFEEVFT</sequence>
<evidence type="ECO:0000313" key="2">
    <source>
        <dbReference type="EMBL" id="HJE19839.1"/>
    </source>
</evidence>
<dbReference type="SUPFAM" id="SSF52540">
    <property type="entry name" value="P-loop containing nucleoside triphosphate hydrolases"/>
    <property type="match status" value="1"/>
</dbReference>
<dbReference type="AlphaFoldDB" id="A0A921DXA9"/>
<dbReference type="GO" id="GO:0005524">
    <property type="term" value="F:ATP binding"/>
    <property type="evidence" value="ECO:0007669"/>
    <property type="project" value="InterPro"/>
</dbReference>
<evidence type="ECO:0000313" key="3">
    <source>
        <dbReference type="Proteomes" id="UP000763505"/>
    </source>
</evidence>
<reference evidence="2" key="2">
    <citation type="submission" date="2021-09" db="EMBL/GenBank/DDBJ databases">
        <authorList>
            <person name="Gilroy R."/>
        </authorList>
    </citation>
    <scope>NUCLEOTIDE SEQUENCE</scope>
    <source>
        <strain evidence="2">6019</strain>
    </source>
</reference>